<dbReference type="GO" id="GO:0016485">
    <property type="term" value="P:protein processing"/>
    <property type="evidence" value="ECO:0007669"/>
    <property type="project" value="TreeGrafter"/>
</dbReference>
<dbReference type="RefSeq" id="WP_079557223.1">
    <property type="nucleotide sequence ID" value="NZ_CP021904.1"/>
</dbReference>
<dbReference type="STRING" id="889453.SAMN03080601_01458"/>
<evidence type="ECO:0000256" key="8">
    <source>
        <dbReference type="SAM" id="SignalP"/>
    </source>
</evidence>
<dbReference type="Proteomes" id="UP000191055">
    <property type="component" value="Unassembled WGS sequence"/>
</dbReference>
<dbReference type="InterPro" id="IPR000718">
    <property type="entry name" value="Peptidase_M13"/>
</dbReference>
<keyword evidence="12" id="KW-1185">Reference proteome</keyword>
<comment type="cofactor">
    <cofactor evidence="1">
        <name>Zn(2+)</name>
        <dbReference type="ChEBI" id="CHEBI:29105"/>
    </cofactor>
</comment>
<dbReference type="PROSITE" id="PS51885">
    <property type="entry name" value="NEPRILYSIN"/>
    <property type="match status" value="1"/>
</dbReference>
<feature type="domain" description="Peptidase M13 C-terminal" evidence="9">
    <location>
        <begin position="475"/>
        <end position="665"/>
    </location>
</feature>
<dbReference type="InterPro" id="IPR018497">
    <property type="entry name" value="Peptidase_M13_C"/>
</dbReference>
<dbReference type="PROSITE" id="PS51257">
    <property type="entry name" value="PROKAR_LIPOPROTEIN"/>
    <property type="match status" value="1"/>
</dbReference>
<dbReference type="EMBL" id="FUYV01000006">
    <property type="protein sequence ID" value="SKB88893.1"/>
    <property type="molecule type" value="Genomic_DNA"/>
</dbReference>
<dbReference type="GO" id="GO:0004222">
    <property type="term" value="F:metalloendopeptidase activity"/>
    <property type="evidence" value="ECO:0007669"/>
    <property type="project" value="InterPro"/>
</dbReference>
<dbReference type="KEGG" id="asx:CDL62_01785"/>
<reference evidence="11 12" key="1">
    <citation type="submission" date="2017-02" db="EMBL/GenBank/DDBJ databases">
        <authorList>
            <person name="Peterson S.W."/>
        </authorList>
    </citation>
    <scope>NUCLEOTIDE SEQUENCE [LARGE SCALE GENOMIC DNA]</scope>
    <source>
        <strain evidence="11 12">DSM 24412</strain>
    </source>
</reference>
<feature type="chain" id="PRO_5013250683" evidence="8">
    <location>
        <begin position="28"/>
        <end position="680"/>
    </location>
</feature>
<dbReference type="PRINTS" id="PR00786">
    <property type="entry name" value="NEPRILYSIN"/>
</dbReference>
<evidence type="ECO:0000256" key="6">
    <source>
        <dbReference type="ARBA" id="ARBA00022833"/>
    </source>
</evidence>
<keyword evidence="6" id="KW-0862">Zinc</keyword>
<keyword evidence="7" id="KW-0482">Metalloprotease</keyword>
<dbReference type="Pfam" id="PF01431">
    <property type="entry name" value="Peptidase_M13"/>
    <property type="match status" value="1"/>
</dbReference>
<evidence type="ECO:0000256" key="7">
    <source>
        <dbReference type="ARBA" id="ARBA00023049"/>
    </source>
</evidence>
<accession>A0A1T5EY69</accession>
<dbReference type="InterPro" id="IPR042089">
    <property type="entry name" value="Peptidase_M13_dom_2"/>
</dbReference>
<evidence type="ECO:0000313" key="12">
    <source>
        <dbReference type="Proteomes" id="UP000191055"/>
    </source>
</evidence>
<dbReference type="InterPro" id="IPR008753">
    <property type="entry name" value="Peptidase_M13_N"/>
</dbReference>
<dbReference type="Pfam" id="PF05649">
    <property type="entry name" value="Peptidase_M13_N"/>
    <property type="match status" value="1"/>
</dbReference>
<evidence type="ECO:0000313" key="11">
    <source>
        <dbReference type="EMBL" id="SKB88893.1"/>
    </source>
</evidence>
<evidence type="ECO:0000256" key="3">
    <source>
        <dbReference type="ARBA" id="ARBA00022670"/>
    </source>
</evidence>
<evidence type="ECO:0000256" key="1">
    <source>
        <dbReference type="ARBA" id="ARBA00001947"/>
    </source>
</evidence>
<organism evidence="11 12">
    <name type="scientific">Alkalitalea saponilacus</name>
    <dbReference type="NCBI Taxonomy" id="889453"/>
    <lineage>
        <taxon>Bacteria</taxon>
        <taxon>Pseudomonadati</taxon>
        <taxon>Bacteroidota</taxon>
        <taxon>Bacteroidia</taxon>
        <taxon>Marinilabiliales</taxon>
        <taxon>Marinilabiliaceae</taxon>
        <taxon>Alkalitalea</taxon>
    </lineage>
</organism>
<evidence type="ECO:0000259" key="9">
    <source>
        <dbReference type="Pfam" id="PF01431"/>
    </source>
</evidence>
<evidence type="ECO:0000259" key="10">
    <source>
        <dbReference type="Pfam" id="PF05649"/>
    </source>
</evidence>
<dbReference type="GO" id="GO:0005886">
    <property type="term" value="C:plasma membrane"/>
    <property type="evidence" value="ECO:0007669"/>
    <property type="project" value="TreeGrafter"/>
</dbReference>
<gene>
    <name evidence="11" type="ORF">SAMN03080601_01458</name>
</gene>
<dbReference type="Gene3D" id="1.10.1380.10">
    <property type="entry name" value="Neutral endopeptidase , domain2"/>
    <property type="match status" value="1"/>
</dbReference>
<dbReference type="PANTHER" id="PTHR11733">
    <property type="entry name" value="ZINC METALLOPROTEASE FAMILY M13 NEPRILYSIN-RELATED"/>
    <property type="match status" value="1"/>
</dbReference>
<keyword evidence="5" id="KW-0378">Hydrolase</keyword>
<keyword evidence="3" id="KW-0645">Protease</keyword>
<dbReference type="SUPFAM" id="SSF55486">
    <property type="entry name" value="Metalloproteases ('zincins'), catalytic domain"/>
    <property type="match status" value="1"/>
</dbReference>
<dbReference type="OrthoDB" id="9775677at2"/>
<name>A0A1T5EY69_9BACT</name>
<dbReference type="PANTHER" id="PTHR11733:SF167">
    <property type="entry name" value="FI17812P1-RELATED"/>
    <property type="match status" value="1"/>
</dbReference>
<feature type="domain" description="Peptidase M13 N-terminal" evidence="10">
    <location>
        <begin position="44"/>
        <end position="423"/>
    </location>
</feature>
<proteinExistence type="inferred from homology"/>
<dbReference type="GO" id="GO:0046872">
    <property type="term" value="F:metal ion binding"/>
    <property type="evidence" value="ECO:0007669"/>
    <property type="project" value="UniProtKB-KW"/>
</dbReference>
<evidence type="ECO:0000256" key="5">
    <source>
        <dbReference type="ARBA" id="ARBA00022801"/>
    </source>
</evidence>
<dbReference type="InterPro" id="IPR024079">
    <property type="entry name" value="MetalloPept_cat_dom_sf"/>
</dbReference>
<dbReference type="AlphaFoldDB" id="A0A1T5EY69"/>
<keyword evidence="8" id="KW-0732">Signal</keyword>
<evidence type="ECO:0000256" key="4">
    <source>
        <dbReference type="ARBA" id="ARBA00022723"/>
    </source>
</evidence>
<protein>
    <submittedName>
        <fullName evidence="11">Putative endopeptidase</fullName>
    </submittedName>
</protein>
<dbReference type="CDD" id="cd08662">
    <property type="entry name" value="M13"/>
    <property type="match status" value="1"/>
</dbReference>
<feature type="signal peptide" evidence="8">
    <location>
        <begin position="1"/>
        <end position="27"/>
    </location>
</feature>
<keyword evidence="4" id="KW-0479">Metal-binding</keyword>
<comment type="similarity">
    <text evidence="2">Belongs to the peptidase M13 family.</text>
</comment>
<evidence type="ECO:0000256" key="2">
    <source>
        <dbReference type="ARBA" id="ARBA00007357"/>
    </source>
</evidence>
<dbReference type="Gene3D" id="3.40.390.10">
    <property type="entry name" value="Collagenase (Catalytic Domain)"/>
    <property type="match status" value="1"/>
</dbReference>
<sequence length="680" mass="77907">MNFKPLITAKLIILIMLSAFISSCSNAPQKPALDPANMDMTINPGDDFYRFVNNGWLENNPLPDDYSRYGAFEQLNEENEQKLYDLLMAIRSDKSAAHGSNRQKIRDFYNSAMDTASIEEQGITPLQPILDRIEAIDSKEKLQTVIAELHQTGIRPLFGMGASQDRKNTDWMIASVGQGGLGMSDRDYYLKDDARSKEIREGYKNFIAHMFSLAGYEDTEAKKAVEAIMQIETSLAEVSMDRLTLRNPYATYHIMTLDELSDKSPNFNWASYFNSRNVSIEDLNVAQPEFFKAVSDLMNSVELEKWKTYLKWNVLNSSASFLSSDFDKANFAFYGTVMTGSEVQRERWKRVLGVLNGSLSEAVGQEYVALYFPPEAKERMIDLVEHLRTAFHQRIGNLDWMSAETKEEAYGKLAAMNVKIGYPDKWIDYSDLEIKDQPYILNVLAARAFNIKRNLDEIGQQVDRDKWFMSPQTVNAYYSATMNEIVFPAAILQPPFFYLHADDAMNYGAIGMVIGHEMTHGFDDQGRQFAKDGNLRDWWTEEDSRRFDELSQVLVNQYNNYVMLDSLTINGKLSLGENIADLGGLSIAYQALQNKLEEDGRPEEIDGFTPEQRFFLSYAQVWRNHMREQRLRQQLNEGPHSPGEARVNGIVYNMEEFYKAFNLDDSGERFIAPDDRANIW</sequence>